<keyword evidence="2" id="KW-1185">Reference proteome</keyword>
<comment type="caution">
    <text evidence="1">The sequence shown here is derived from an EMBL/GenBank/DDBJ whole genome shotgun (WGS) entry which is preliminary data.</text>
</comment>
<sequence>MAVFVFGLRQEDVDEVHLQWSTTIVAPLQSTNIISDFSIQTLLTQV</sequence>
<dbReference type="EMBL" id="MNCJ02000329">
    <property type="protein sequence ID" value="KAF5768202.1"/>
    <property type="molecule type" value="Genomic_DNA"/>
</dbReference>
<protein>
    <submittedName>
        <fullName evidence="1">Uncharacterized protein</fullName>
    </submittedName>
</protein>
<reference evidence="1" key="2">
    <citation type="submission" date="2020-06" db="EMBL/GenBank/DDBJ databases">
        <title>Helianthus annuus Genome sequencing and assembly Release 2.</title>
        <authorList>
            <person name="Gouzy J."/>
            <person name="Langlade N."/>
            <person name="Munos S."/>
        </authorList>
    </citation>
    <scope>NUCLEOTIDE SEQUENCE</scope>
    <source>
        <tissue evidence="1">Leaves</tissue>
    </source>
</reference>
<dbReference type="AlphaFoldDB" id="A0A9K3E742"/>
<evidence type="ECO:0000313" key="2">
    <source>
        <dbReference type="Proteomes" id="UP000215914"/>
    </source>
</evidence>
<name>A0A9K3E742_HELAN</name>
<evidence type="ECO:0000313" key="1">
    <source>
        <dbReference type="EMBL" id="KAF5768202.1"/>
    </source>
</evidence>
<organism evidence="1 2">
    <name type="scientific">Helianthus annuus</name>
    <name type="common">Common sunflower</name>
    <dbReference type="NCBI Taxonomy" id="4232"/>
    <lineage>
        <taxon>Eukaryota</taxon>
        <taxon>Viridiplantae</taxon>
        <taxon>Streptophyta</taxon>
        <taxon>Embryophyta</taxon>
        <taxon>Tracheophyta</taxon>
        <taxon>Spermatophyta</taxon>
        <taxon>Magnoliopsida</taxon>
        <taxon>eudicotyledons</taxon>
        <taxon>Gunneridae</taxon>
        <taxon>Pentapetalae</taxon>
        <taxon>asterids</taxon>
        <taxon>campanulids</taxon>
        <taxon>Asterales</taxon>
        <taxon>Asteraceae</taxon>
        <taxon>Asteroideae</taxon>
        <taxon>Heliantheae alliance</taxon>
        <taxon>Heliantheae</taxon>
        <taxon>Helianthus</taxon>
    </lineage>
</organism>
<reference evidence="1" key="1">
    <citation type="journal article" date="2017" name="Nature">
        <title>The sunflower genome provides insights into oil metabolism, flowering and Asterid evolution.</title>
        <authorList>
            <person name="Badouin H."/>
            <person name="Gouzy J."/>
            <person name="Grassa C.J."/>
            <person name="Murat F."/>
            <person name="Staton S.E."/>
            <person name="Cottret L."/>
            <person name="Lelandais-Briere C."/>
            <person name="Owens G.L."/>
            <person name="Carrere S."/>
            <person name="Mayjonade B."/>
            <person name="Legrand L."/>
            <person name="Gill N."/>
            <person name="Kane N.C."/>
            <person name="Bowers J.E."/>
            <person name="Hubner S."/>
            <person name="Bellec A."/>
            <person name="Berard A."/>
            <person name="Berges H."/>
            <person name="Blanchet N."/>
            <person name="Boniface M.C."/>
            <person name="Brunel D."/>
            <person name="Catrice O."/>
            <person name="Chaidir N."/>
            <person name="Claudel C."/>
            <person name="Donnadieu C."/>
            <person name="Faraut T."/>
            <person name="Fievet G."/>
            <person name="Helmstetter N."/>
            <person name="King M."/>
            <person name="Knapp S.J."/>
            <person name="Lai Z."/>
            <person name="Le Paslier M.C."/>
            <person name="Lippi Y."/>
            <person name="Lorenzon L."/>
            <person name="Mandel J.R."/>
            <person name="Marage G."/>
            <person name="Marchand G."/>
            <person name="Marquand E."/>
            <person name="Bret-Mestries E."/>
            <person name="Morien E."/>
            <person name="Nambeesan S."/>
            <person name="Nguyen T."/>
            <person name="Pegot-Espagnet P."/>
            <person name="Pouilly N."/>
            <person name="Raftis F."/>
            <person name="Sallet E."/>
            <person name="Schiex T."/>
            <person name="Thomas J."/>
            <person name="Vandecasteele C."/>
            <person name="Vares D."/>
            <person name="Vear F."/>
            <person name="Vautrin S."/>
            <person name="Crespi M."/>
            <person name="Mangin B."/>
            <person name="Burke J.M."/>
            <person name="Salse J."/>
            <person name="Munos S."/>
            <person name="Vincourt P."/>
            <person name="Rieseberg L.H."/>
            <person name="Langlade N.B."/>
        </authorList>
    </citation>
    <scope>NUCLEOTIDE SEQUENCE</scope>
    <source>
        <tissue evidence="1">Leaves</tissue>
    </source>
</reference>
<proteinExistence type="predicted"/>
<gene>
    <name evidence="1" type="ORF">HanXRQr2_Chr14g0633621</name>
</gene>
<dbReference type="Proteomes" id="UP000215914">
    <property type="component" value="Unassembled WGS sequence"/>
</dbReference>
<accession>A0A9K3E742</accession>
<dbReference type="Gramene" id="mRNA:HanXRQr2_Chr14g0633621">
    <property type="protein sequence ID" value="mRNA:HanXRQr2_Chr14g0633621"/>
    <property type="gene ID" value="HanXRQr2_Chr14g0633621"/>
</dbReference>